<keyword evidence="1" id="KW-0479">Metal-binding</keyword>
<protein>
    <recommendedName>
        <fullName evidence="9">RING-type domain-containing protein</fullName>
    </recommendedName>
</protein>
<dbReference type="Proteomes" id="UP000472265">
    <property type="component" value="Chromosome 16"/>
</dbReference>
<reference evidence="7" key="3">
    <citation type="submission" date="2025-09" db="UniProtKB">
        <authorList>
            <consortium name="Ensembl"/>
        </authorList>
    </citation>
    <scope>IDENTIFICATION</scope>
</reference>
<dbReference type="SMART" id="SM00184">
    <property type="entry name" value="RING"/>
    <property type="match status" value="1"/>
</dbReference>
<dbReference type="SUPFAM" id="SSF57845">
    <property type="entry name" value="B-box zinc-binding domain"/>
    <property type="match status" value="1"/>
</dbReference>
<feature type="domain" description="RING-type" evidence="5">
    <location>
        <begin position="17"/>
        <end position="57"/>
    </location>
</feature>
<evidence type="ECO:0000256" key="3">
    <source>
        <dbReference type="ARBA" id="ARBA00022833"/>
    </source>
</evidence>
<dbReference type="SUPFAM" id="SSF57850">
    <property type="entry name" value="RING/U-box"/>
    <property type="match status" value="1"/>
</dbReference>
<dbReference type="PROSITE" id="PS50089">
    <property type="entry name" value="ZF_RING_2"/>
    <property type="match status" value="1"/>
</dbReference>
<dbReference type="InParanoid" id="A0A671W4F1"/>
<dbReference type="Pfam" id="PF00643">
    <property type="entry name" value="zf-B_box"/>
    <property type="match status" value="1"/>
</dbReference>
<sequence>MTQLSQRISKIISDLLCSVCLDVYKEPVVLTFGHSFCNACIQRWWRQEATLDCPYCKQPSSHRNPPRNLNLCEAFLLERTERLSTSPESLCSLHAEKLKLFCLDHQRLLCVICLHSERHTCHTIRPVDEAAQDHREILQELLKPAQQKLEVFKDIKGNFDQTAKDIEVQGQDTERQIKDEFSMLSKFLKEEEEARLCVVRKEKMEKIQIMKIKSAALSRETAALSDRIRATEEVLRAEDLSFLQRYKSAAEGAKQPLPDDPQPVPGGLIDMEKHLNNLSIKILESIKKKATTVVSFRRLLTHINP</sequence>
<dbReference type="Gene3D" id="3.30.40.10">
    <property type="entry name" value="Zinc/RING finger domain, C3HC4 (zinc finger)"/>
    <property type="match status" value="1"/>
</dbReference>
<evidence type="ECO:0000256" key="4">
    <source>
        <dbReference type="PROSITE-ProRule" id="PRU00024"/>
    </source>
</evidence>
<dbReference type="PROSITE" id="PS50119">
    <property type="entry name" value="ZF_BBOX"/>
    <property type="match status" value="1"/>
</dbReference>
<keyword evidence="8" id="KW-1185">Reference proteome</keyword>
<keyword evidence="3" id="KW-0862">Zinc</keyword>
<dbReference type="AlphaFoldDB" id="A0A671W4F1"/>
<dbReference type="Pfam" id="PF13923">
    <property type="entry name" value="zf-C3HC4_2"/>
    <property type="match status" value="1"/>
</dbReference>
<dbReference type="OMA" id="AQDHREI"/>
<accession>A0A671W4F1</accession>
<dbReference type="InterPro" id="IPR000315">
    <property type="entry name" value="Znf_B-box"/>
</dbReference>
<evidence type="ECO:0000256" key="1">
    <source>
        <dbReference type="ARBA" id="ARBA00022723"/>
    </source>
</evidence>
<name>A0A671W4F1_SPAAU</name>
<reference evidence="7" key="2">
    <citation type="submission" date="2025-08" db="UniProtKB">
        <authorList>
            <consortium name="Ensembl"/>
        </authorList>
    </citation>
    <scope>IDENTIFICATION</scope>
</reference>
<keyword evidence="2 4" id="KW-0863">Zinc-finger</keyword>
<evidence type="ECO:0000256" key="2">
    <source>
        <dbReference type="ARBA" id="ARBA00022771"/>
    </source>
</evidence>
<dbReference type="GO" id="GO:0008270">
    <property type="term" value="F:zinc ion binding"/>
    <property type="evidence" value="ECO:0007669"/>
    <property type="project" value="UniProtKB-KW"/>
</dbReference>
<dbReference type="GeneTree" id="ENSGT00970000193390"/>
<evidence type="ECO:0000313" key="8">
    <source>
        <dbReference type="Proteomes" id="UP000472265"/>
    </source>
</evidence>
<evidence type="ECO:0000259" key="6">
    <source>
        <dbReference type="PROSITE" id="PS50119"/>
    </source>
</evidence>
<evidence type="ECO:0000313" key="7">
    <source>
        <dbReference type="Ensembl" id="ENSSAUP00010031536.1"/>
    </source>
</evidence>
<reference evidence="7" key="1">
    <citation type="submission" date="2021-04" db="EMBL/GenBank/DDBJ databases">
        <authorList>
            <consortium name="Wellcome Sanger Institute Data Sharing"/>
        </authorList>
    </citation>
    <scope>NUCLEOTIDE SEQUENCE [LARGE SCALE GENOMIC DNA]</scope>
</reference>
<dbReference type="Ensembl" id="ENSSAUT00010033241.1">
    <property type="protein sequence ID" value="ENSSAUP00010031536.1"/>
    <property type="gene ID" value="ENSSAUG00010013467.1"/>
</dbReference>
<evidence type="ECO:0000259" key="5">
    <source>
        <dbReference type="PROSITE" id="PS50089"/>
    </source>
</evidence>
<dbReference type="InterPro" id="IPR001841">
    <property type="entry name" value="Znf_RING"/>
</dbReference>
<evidence type="ECO:0008006" key="9">
    <source>
        <dbReference type="Google" id="ProtNLM"/>
    </source>
</evidence>
<organism evidence="7 8">
    <name type="scientific">Sparus aurata</name>
    <name type="common">Gilthead sea bream</name>
    <dbReference type="NCBI Taxonomy" id="8175"/>
    <lineage>
        <taxon>Eukaryota</taxon>
        <taxon>Metazoa</taxon>
        <taxon>Chordata</taxon>
        <taxon>Craniata</taxon>
        <taxon>Vertebrata</taxon>
        <taxon>Euteleostomi</taxon>
        <taxon>Actinopterygii</taxon>
        <taxon>Neopterygii</taxon>
        <taxon>Teleostei</taxon>
        <taxon>Neoteleostei</taxon>
        <taxon>Acanthomorphata</taxon>
        <taxon>Eupercaria</taxon>
        <taxon>Spariformes</taxon>
        <taxon>Sparidae</taxon>
        <taxon>Sparus</taxon>
    </lineage>
</organism>
<dbReference type="InterPro" id="IPR050143">
    <property type="entry name" value="TRIM/RBCC"/>
</dbReference>
<dbReference type="Gene3D" id="3.30.160.60">
    <property type="entry name" value="Classic Zinc Finger"/>
    <property type="match status" value="1"/>
</dbReference>
<dbReference type="PANTHER" id="PTHR24103">
    <property type="entry name" value="E3 UBIQUITIN-PROTEIN LIGASE TRIM"/>
    <property type="match status" value="1"/>
</dbReference>
<feature type="domain" description="B box-type" evidence="6">
    <location>
        <begin position="86"/>
        <end position="127"/>
    </location>
</feature>
<dbReference type="InterPro" id="IPR013083">
    <property type="entry name" value="Znf_RING/FYVE/PHD"/>
</dbReference>
<proteinExistence type="predicted"/>